<evidence type="ECO:0000256" key="1">
    <source>
        <dbReference type="SAM" id="MobiDB-lite"/>
    </source>
</evidence>
<proteinExistence type="predicted"/>
<protein>
    <submittedName>
        <fullName evidence="2">Uncharacterized protein</fullName>
    </submittedName>
</protein>
<feature type="region of interest" description="Disordered" evidence="1">
    <location>
        <begin position="1"/>
        <end position="67"/>
    </location>
</feature>
<dbReference type="AlphaFoldDB" id="A0A6A6FAA8"/>
<feature type="compositionally biased region" description="Polar residues" evidence="1">
    <location>
        <begin position="35"/>
        <end position="45"/>
    </location>
</feature>
<dbReference type="Proteomes" id="UP000799539">
    <property type="component" value="Unassembled WGS sequence"/>
</dbReference>
<keyword evidence="3" id="KW-1185">Reference proteome</keyword>
<dbReference type="OrthoDB" id="3646061at2759"/>
<accession>A0A6A6FAA8</accession>
<evidence type="ECO:0000313" key="3">
    <source>
        <dbReference type="Proteomes" id="UP000799539"/>
    </source>
</evidence>
<dbReference type="EMBL" id="ML992681">
    <property type="protein sequence ID" value="KAF2210336.1"/>
    <property type="molecule type" value="Genomic_DNA"/>
</dbReference>
<evidence type="ECO:0000313" key="2">
    <source>
        <dbReference type="EMBL" id="KAF2210336.1"/>
    </source>
</evidence>
<feature type="compositionally biased region" description="Low complexity" evidence="1">
    <location>
        <begin position="51"/>
        <end position="64"/>
    </location>
</feature>
<sequence>MPYGSQMASRPHRLLLATDQTGTKNQAVPDAERSAFSQPRFQASTHSRDLAPSSEAPTTSSSPPRIDFDQANIFQNHALAMPVPTYEASLRNWRQETLSWSPEHLSGALPPIFCSACRTSTPPSSLPGHLNDEDARSGLDGLFAFLGVGSTLPADSVVFDQPQWNEGAGGHPALILCQSTCGHLVFCAQVTSFSQAGGLLAKYANTRHKDIFWRYLAVAHKHGNKSPNGMDLLKCAHDTPKPSFVNLDGGYWIEWRNLTHLRACGPPCRLSPTSFHQATWAYYKAECHRVECEETVAQYSLDSQYATPWYFEEQYTACFPNWQPSAPLNVAAIEFKPAVEMSESLHQFQDSTCFSLNEPPMPFSAYAVDFAPAFANQSWTDPPYLYGDVGPATMGLPYSPLVTCAA</sequence>
<organism evidence="2 3">
    <name type="scientific">Cercospora zeae-maydis SCOH1-5</name>
    <dbReference type="NCBI Taxonomy" id="717836"/>
    <lineage>
        <taxon>Eukaryota</taxon>
        <taxon>Fungi</taxon>
        <taxon>Dikarya</taxon>
        <taxon>Ascomycota</taxon>
        <taxon>Pezizomycotina</taxon>
        <taxon>Dothideomycetes</taxon>
        <taxon>Dothideomycetidae</taxon>
        <taxon>Mycosphaerellales</taxon>
        <taxon>Mycosphaerellaceae</taxon>
        <taxon>Cercospora</taxon>
    </lineage>
</organism>
<name>A0A6A6FAA8_9PEZI</name>
<gene>
    <name evidence="2" type="ORF">CERZMDRAFT_86080</name>
</gene>
<reference evidence="2" key="1">
    <citation type="journal article" date="2020" name="Stud. Mycol.">
        <title>101 Dothideomycetes genomes: a test case for predicting lifestyles and emergence of pathogens.</title>
        <authorList>
            <person name="Haridas S."/>
            <person name="Albert R."/>
            <person name="Binder M."/>
            <person name="Bloem J."/>
            <person name="Labutti K."/>
            <person name="Salamov A."/>
            <person name="Andreopoulos B."/>
            <person name="Baker S."/>
            <person name="Barry K."/>
            <person name="Bills G."/>
            <person name="Bluhm B."/>
            <person name="Cannon C."/>
            <person name="Castanera R."/>
            <person name="Culley D."/>
            <person name="Daum C."/>
            <person name="Ezra D."/>
            <person name="Gonzalez J."/>
            <person name="Henrissat B."/>
            <person name="Kuo A."/>
            <person name="Liang C."/>
            <person name="Lipzen A."/>
            <person name="Lutzoni F."/>
            <person name="Magnuson J."/>
            <person name="Mondo S."/>
            <person name="Nolan M."/>
            <person name="Ohm R."/>
            <person name="Pangilinan J."/>
            <person name="Park H.-J."/>
            <person name="Ramirez L."/>
            <person name="Alfaro M."/>
            <person name="Sun H."/>
            <person name="Tritt A."/>
            <person name="Yoshinaga Y."/>
            <person name="Zwiers L.-H."/>
            <person name="Turgeon B."/>
            <person name="Goodwin S."/>
            <person name="Spatafora J."/>
            <person name="Crous P."/>
            <person name="Grigoriev I."/>
        </authorList>
    </citation>
    <scope>NUCLEOTIDE SEQUENCE</scope>
    <source>
        <strain evidence="2">SCOH1-5</strain>
    </source>
</reference>